<proteinExistence type="predicted"/>
<sequence length="149" mass="16133">MNILASHSSNGGVSAPRSRHLEAIREAGKADRAALTEAIQAFVEYIDGNGEGASRPDLAYVNMTRTIYAPFGLNVKAREAKEIPDDSRDTFSATELSFLQVAERTAAEVILAGIAASWTRAEIKARVKEMAEQFAVQLDALRKLRGGAR</sequence>
<evidence type="ECO:0000313" key="1">
    <source>
        <dbReference type="EMBL" id="SHF04429.1"/>
    </source>
</evidence>
<evidence type="ECO:0000313" key="2">
    <source>
        <dbReference type="Proteomes" id="UP000184485"/>
    </source>
</evidence>
<dbReference type="RefSeq" id="WP_073052044.1">
    <property type="nucleotide sequence ID" value="NZ_FQUP01000001.1"/>
</dbReference>
<protein>
    <submittedName>
        <fullName evidence="1">Uncharacterized protein</fullName>
    </submittedName>
</protein>
<reference evidence="1 2" key="1">
    <citation type="submission" date="2016-11" db="EMBL/GenBank/DDBJ databases">
        <authorList>
            <person name="Jaros S."/>
            <person name="Januszkiewicz K."/>
            <person name="Wedrychowicz H."/>
        </authorList>
    </citation>
    <scope>NUCLEOTIDE SEQUENCE [LARGE SCALE GENOMIC DNA]</scope>
    <source>
        <strain evidence="1 2">DSM 19436</strain>
    </source>
</reference>
<dbReference type="STRING" id="1122133.SAMN02745157_1506"/>
<organism evidence="1 2">
    <name type="scientific">Kaistia soli DSM 19436</name>
    <dbReference type="NCBI Taxonomy" id="1122133"/>
    <lineage>
        <taxon>Bacteria</taxon>
        <taxon>Pseudomonadati</taxon>
        <taxon>Pseudomonadota</taxon>
        <taxon>Alphaproteobacteria</taxon>
        <taxon>Hyphomicrobiales</taxon>
        <taxon>Kaistiaceae</taxon>
        <taxon>Kaistia</taxon>
    </lineage>
</organism>
<dbReference type="Proteomes" id="UP000184485">
    <property type="component" value="Unassembled WGS sequence"/>
</dbReference>
<keyword evidence="2" id="KW-1185">Reference proteome</keyword>
<dbReference type="AlphaFoldDB" id="A0A1M4YFE5"/>
<dbReference type="EMBL" id="FQUP01000001">
    <property type="protein sequence ID" value="SHF04429.1"/>
    <property type="molecule type" value="Genomic_DNA"/>
</dbReference>
<dbReference type="OrthoDB" id="8452444at2"/>
<accession>A0A1M4YFE5</accession>
<gene>
    <name evidence="1" type="ORF">SAMN02745157_1506</name>
</gene>
<name>A0A1M4YFE5_9HYPH</name>